<dbReference type="OrthoDB" id="4775109at2"/>
<sequence>MAEPAETGTERNESYAERLRERVYVGFTALAVLLALSSHAHELSAGAAALTLFITVAGVLLAGLGADLIAYTVAHSAVPGRSELRQFLRVARGGLASVAVPLVLIGLAGLGVMRLPRALAISQVVLLVTFGVIALVALRRVRLPLWQRILLVAVLMAVGAFAVVLELVAHLL</sequence>
<evidence type="ECO:0000256" key="1">
    <source>
        <dbReference type="SAM" id="Phobius"/>
    </source>
</evidence>
<keyword evidence="3" id="KW-1185">Reference proteome</keyword>
<feature type="transmembrane region" description="Helical" evidence="1">
    <location>
        <begin position="150"/>
        <end position="171"/>
    </location>
</feature>
<accession>A0A387BJA3</accession>
<dbReference type="AlphaFoldDB" id="A0A387BJA3"/>
<dbReference type="EMBL" id="CP032624">
    <property type="protein sequence ID" value="AYG02322.1"/>
    <property type="molecule type" value="Genomic_DNA"/>
</dbReference>
<keyword evidence="1" id="KW-1133">Transmembrane helix</keyword>
<organism evidence="2 3">
    <name type="scientific">Gryllotalpicola protaetiae</name>
    <dbReference type="NCBI Taxonomy" id="2419771"/>
    <lineage>
        <taxon>Bacteria</taxon>
        <taxon>Bacillati</taxon>
        <taxon>Actinomycetota</taxon>
        <taxon>Actinomycetes</taxon>
        <taxon>Micrococcales</taxon>
        <taxon>Microbacteriaceae</taxon>
        <taxon>Gryllotalpicola</taxon>
    </lineage>
</organism>
<gene>
    <name evidence="2" type="ORF">D7I44_01425</name>
</gene>
<evidence type="ECO:0000313" key="3">
    <source>
        <dbReference type="Proteomes" id="UP000275069"/>
    </source>
</evidence>
<evidence type="ECO:0008006" key="4">
    <source>
        <dbReference type="Google" id="ProtNLM"/>
    </source>
</evidence>
<evidence type="ECO:0000313" key="2">
    <source>
        <dbReference type="EMBL" id="AYG02322.1"/>
    </source>
</evidence>
<feature type="transmembrane region" description="Helical" evidence="1">
    <location>
        <begin position="23"/>
        <end position="41"/>
    </location>
</feature>
<keyword evidence="1" id="KW-0812">Transmembrane</keyword>
<feature type="transmembrane region" description="Helical" evidence="1">
    <location>
        <begin position="119"/>
        <end position="138"/>
    </location>
</feature>
<feature type="transmembrane region" description="Helical" evidence="1">
    <location>
        <begin position="47"/>
        <end position="73"/>
    </location>
</feature>
<protein>
    <recommendedName>
        <fullName evidence="4">VIT family protein</fullName>
    </recommendedName>
</protein>
<name>A0A387BJA3_9MICO</name>
<keyword evidence="1" id="KW-0472">Membrane</keyword>
<reference evidence="2 3" key="1">
    <citation type="submission" date="2018-09" db="EMBL/GenBank/DDBJ databases">
        <title>Genome sequencing of strain 2DFW10M-5.</title>
        <authorList>
            <person name="Heo J."/>
            <person name="Kim S.-J."/>
            <person name="Kwon S.-W."/>
        </authorList>
    </citation>
    <scope>NUCLEOTIDE SEQUENCE [LARGE SCALE GENOMIC DNA]</scope>
    <source>
        <strain evidence="2 3">2DFW10M-5</strain>
    </source>
</reference>
<dbReference type="KEGG" id="gry:D7I44_01425"/>
<dbReference type="Proteomes" id="UP000275069">
    <property type="component" value="Chromosome"/>
</dbReference>
<proteinExistence type="predicted"/>
<feature type="transmembrane region" description="Helical" evidence="1">
    <location>
        <begin position="94"/>
        <end position="113"/>
    </location>
</feature>
<dbReference type="RefSeq" id="WP_120787856.1">
    <property type="nucleotide sequence ID" value="NZ_CP032624.1"/>
</dbReference>